<evidence type="ECO:0000313" key="2">
    <source>
        <dbReference type="Proteomes" id="UP000233458"/>
    </source>
</evidence>
<dbReference type="EMBL" id="CP024199">
    <property type="protein sequence ID" value="AUG54621.1"/>
    <property type="molecule type" value="Genomic_DNA"/>
</dbReference>
<name>A0ABM6QDF5_9PROT</name>
<dbReference type="Proteomes" id="UP000233458">
    <property type="component" value="Chromosome"/>
</dbReference>
<keyword evidence="2" id="KW-1185">Reference proteome</keyword>
<accession>A0ABM6QDF5</accession>
<evidence type="ECO:0000313" key="1">
    <source>
        <dbReference type="EMBL" id="AUG54621.1"/>
    </source>
</evidence>
<reference evidence="1 2" key="1">
    <citation type="submission" date="2017-10" db="EMBL/GenBank/DDBJ databases">
        <title>Biodiversity and function of Thalassospira species in the particle-attached aromatic-hydrocarbon-degrading consortia from the surface seawater of the China South Sea.</title>
        <authorList>
            <person name="Dong C."/>
            <person name="Liu R."/>
            <person name="Shao Z."/>
        </authorList>
    </citation>
    <scope>NUCLEOTIDE SEQUENCE [LARGE SCALE GENOMIC DNA]</scope>
    <source>
        <strain evidence="1 2">CSC3H3</strain>
    </source>
</reference>
<protein>
    <submittedName>
        <fullName evidence="1">Uncharacterized protein</fullName>
    </submittedName>
</protein>
<gene>
    <name evidence="1" type="ORF">CSC3H3_19290</name>
</gene>
<proteinExistence type="predicted"/>
<organism evidence="1 2">
    <name type="scientific">Thalassospira marina</name>
    <dbReference type="NCBI Taxonomy" id="2048283"/>
    <lineage>
        <taxon>Bacteria</taxon>
        <taxon>Pseudomonadati</taxon>
        <taxon>Pseudomonadota</taxon>
        <taxon>Alphaproteobacteria</taxon>
        <taxon>Rhodospirillales</taxon>
        <taxon>Thalassospiraceae</taxon>
        <taxon>Thalassospira</taxon>
    </lineage>
</organism>
<sequence>MIKPAGRMAGQILNAAKLMAPPAKVQHFPRFLAGLITPTGPYACKDANMWPLPPSSLQLTPRKGLSKFEGLHKTVFDRVLNGTFGQHNAG</sequence>